<reference evidence="2" key="1">
    <citation type="submission" date="2016-08" db="EMBL/GenBank/DDBJ databases">
        <authorList>
            <consortium name="Pathogen Informatics"/>
        </authorList>
    </citation>
    <scope>NUCLEOTIDE SEQUENCE</scope>
    <source>
        <strain evidence="2">AJ</strain>
    </source>
</reference>
<feature type="transmembrane region" description="Helical" evidence="1">
    <location>
        <begin position="251"/>
        <end position="272"/>
    </location>
</feature>
<name>A0A1C6WC29_PLACU</name>
<keyword evidence="1" id="KW-0812">Transmembrane</keyword>
<accession>A0A1C6WC29</accession>
<evidence type="ECO:0000256" key="1">
    <source>
        <dbReference type="SAM" id="Phobius"/>
    </source>
</evidence>
<dbReference type="EMBL" id="FMIL01000097">
    <property type="protein sequence ID" value="SCL84460.1"/>
    <property type="molecule type" value="Genomic_DNA"/>
</dbReference>
<keyword evidence="1" id="KW-0472">Membrane</keyword>
<dbReference type="Proteomes" id="UP000507163">
    <property type="component" value="Unassembled WGS sequence"/>
</dbReference>
<protein>
    <submittedName>
        <fullName evidence="2">CIR protein</fullName>
    </submittedName>
</protein>
<dbReference type="NCBIfam" id="TIGR01590">
    <property type="entry name" value="yir-bir-cir_Pla"/>
    <property type="match status" value="1"/>
</dbReference>
<dbReference type="Pfam" id="PF06022">
    <property type="entry name" value="Cir_Bir_Yir"/>
    <property type="match status" value="1"/>
</dbReference>
<gene>
    <name evidence="2" type="ORF">PCHAJ_000497700</name>
</gene>
<evidence type="ECO:0000313" key="2">
    <source>
        <dbReference type="EMBL" id="SCL84460.1"/>
    </source>
</evidence>
<organism evidence="2">
    <name type="scientific">Plasmodium chabaudi chabaudi</name>
    <dbReference type="NCBI Taxonomy" id="31271"/>
    <lineage>
        <taxon>Eukaryota</taxon>
        <taxon>Sar</taxon>
        <taxon>Alveolata</taxon>
        <taxon>Apicomplexa</taxon>
        <taxon>Aconoidasida</taxon>
        <taxon>Haemosporida</taxon>
        <taxon>Plasmodiidae</taxon>
        <taxon>Plasmodium</taxon>
        <taxon>Plasmodium (Vinckeia)</taxon>
    </lineage>
</organism>
<dbReference type="AlphaFoldDB" id="A0A1C6WC29"/>
<proteinExistence type="predicted"/>
<keyword evidence="1" id="KW-1133">Transmembrane helix</keyword>
<dbReference type="InterPro" id="IPR006477">
    <property type="entry name" value="Yir_bir_cir"/>
</dbReference>
<sequence>MSKKLCGLINVIDNGVKVTMNDTSIQVKNNDKFSDYCSPEEMKSNGECDSIIQIVNSAIITLLKHFKNAVNDDALESGKLDQYAILWLSYKLNLMSYDGIINLNDFHNKYIKGKENEFQKITDAEAYRIYNDLINKKDELMEIDIKIISKFYEALKILCKLYNEIDADKSKCTKCLQTHNEFDKSFENLNNDSSINGKNSYTQLLSTLSYGYDNLKKECKDSLSLRTIEKVQNIAQGSDDTSSNSSIASKLIPGLLAFAIPFFLGVAYKYSLFGFDKRLHRQYLREKLKKIKKKMASYV</sequence>